<dbReference type="HOGENOM" id="CLU_099738_0_0_6"/>
<keyword evidence="3" id="KW-1185">Reference proteome</keyword>
<evidence type="ECO:0000256" key="1">
    <source>
        <dbReference type="SAM" id="Phobius"/>
    </source>
</evidence>
<name>G3IUV0_METTV</name>
<evidence type="ECO:0000313" key="3">
    <source>
        <dbReference type="Proteomes" id="UP000004664"/>
    </source>
</evidence>
<proteinExistence type="predicted"/>
<dbReference type="eggNOG" id="ENOG5033A2B">
    <property type="taxonomic scope" value="Bacteria"/>
</dbReference>
<keyword evidence="1" id="KW-0812">Transmembrane</keyword>
<feature type="transmembrane region" description="Helical" evidence="1">
    <location>
        <begin position="176"/>
        <end position="194"/>
    </location>
</feature>
<dbReference type="AlphaFoldDB" id="G3IUV0"/>
<dbReference type="RefSeq" id="WP_006889614.1">
    <property type="nucleotide sequence ID" value="NZ_JH109152.1"/>
</dbReference>
<reference evidence="2 3" key="1">
    <citation type="submission" date="2011-06" db="EMBL/GenBank/DDBJ databases">
        <title>Genomic sequence of Methylobacter tundripaludum SV96.</title>
        <authorList>
            <consortium name="US DOE Joint Genome Institute"/>
            <person name="Lucas S."/>
            <person name="Han J."/>
            <person name="Lapidus A."/>
            <person name="Cheng J.-F."/>
            <person name="Goodwin L."/>
            <person name="Pitluck S."/>
            <person name="Held B."/>
            <person name="Detter J.C."/>
            <person name="Han C."/>
            <person name="Tapia R."/>
            <person name="Land M."/>
            <person name="Hauser L."/>
            <person name="Kyrpides N."/>
            <person name="Ivanova N."/>
            <person name="Ovchinnikova G."/>
            <person name="Pagani I."/>
            <person name="Klotz M.G."/>
            <person name="Dispirito A.A."/>
            <person name="Murrell J.C."/>
            <person name="Dunfield P."/>
            <person name="Kalyuzhnaya M.G."/>
            <person name="Svenning M."/>
            <person name="Trotsenko Y.A."/>
            <person name="Stein L.Y."/>
            <person name="Woyke T."/>
        </authorList>
    </citation>
    <scope>NUCLEOTIDE SEQUENCE [LARGE SCALE GENOMIC DNA]</scope>
    <source>
        <strain evidence="3">ATCC BAA-1195 / DSM 17260 / SV96</strain>
    </source>
</reference>
<accession>G3IUV0</accession>
<organism evidence="2 3">
    <name type="scientific">Methylobacter tundripaludum (strain ATCC BAA-1195 / DSM 17260 / SV96)</name>
    <dbReference type="NCBI Taxonomy" id="697282"/>
    <lineage>
        <taxon>Bacteria</taxon>
        <taxon>Pseudomonadati</taxon>
        <taxon>Pseudomonadota</taxon>
        <taxon>Gammaproteobacteria</taxon>
        <taxon>Methylococcales</taxon>
        <taxon>Methylococcaceae</taxon>
        <taxon>Methylobacter</taxon>
    </lineage>
</organism>
<dbReference type="Proteomes" id="UP000004664">
    <property type="component" value="Unassembled WGS sequence"/>
</dbReference>
<keyword evidence="1" id="KW-1133">Transmembrane helix</keyword>
<protein>
    <submittedName>
        <fullName evidence="2">Uncharacterized protein</fullName>
    </submittedName>
</protein>
<dbReference type="OrthoDB" id="5919045at2"/>
<keyword evidence="1" id="KW-0472">Membrane</keyword>
<gene>
    <name evidence="2" type="ORF">Mettu_0404</name>
</gene>
<feature type="transmembrane region" description="Helical" evidence="1">
    <location>
        <begin position="12"/>
        <end position="32"/>
    </location>
</feature>
<sequence precursor="true">MTTDFPVQSITAIATLVASLIAAAMSFVNLTLNKEQKTSEFRQAWIDALREDLSVFFGCCRAFARATEEQHKLGEDHEKSPFKIDKQKISDIRYQVAEVYSRIILRLNPEEPEHEELLRLMKRAIDEQNKAFVEKEDSAKTMQAIQIATEYARPLIKKEWVRVKEGELPFRIARNWIAPIIFFLSIFAIAFIWHGTFSLR</sequence>
<dbReference type="EMBL" id="JH109152">
    <property type="protein sequence ID" value="EGW21635.1"/>
    <property type="molecule type" value="Genomic_DNA"/>
</dbReference>
<evidence type="ECO:0000313" key="2">
    <source>
        <dbReference type="EMBL" id="EGW21635.1"/>
    </source>
</evidence>